<dbReference type="Pfam" id="PF00239">
    <property type="entry name" value="Resolvase"/>
    <property type="match status" value="1"/>
</dbReference>
<organism evidence="4 5">
    <name type="scientific">Anoxybacillus thermarum</name>
    <dbReference type="NCBI Taxonomy" id="404937"/>
    <lineage>
        <taxon>Bacteria</taxon>
        <taxon>Bacillati</taxon>
        <taxon>Bacillota</taxon>
        <taxon>Bacilli</taxon>
        <taxon>Bacillales</taxon>
        <taxon>Anoxybacillaceae</taxon>
        <taxon>Anoxybacillus</taxon>
    </lineage>
</organism>
<dbReference type="PANTHER" id="PTHR30461:SF23">
    <property type="entry name" value="DNA RECOMBINASE-RELATED"/>
    <property type="match status" value="1"/>
</dbReference>
<dbReference type="PROSITE" id="PS51737">
    <property type="entry name" value="RECOMBINASE_DNA_BIND"/>
    <property type="match status" value="1"/>
</dbReference>
<dbReference type="SUPFAM" id="SSF53041">
    <property type="entry name" value="Resolvase-like"/>
    <property type="match status" value="1"/>
</dbReference>
<reference evidence="4 5" key="1">
    <citation type="submission" date="2015-01" db="EMBL/GenBank/DDBJ databases">
        <title>Draft genome of Anoxybacillus thermarum strain AF/04.</title>
        <authorList>
            <person name="Poli A."/>
            <person name="Nicolaus B."/>
            <person name="Chan K.-G."/>
            <person name="Kahar U.M."/>
            <person name="Yaakob A.S."/>
            <person name="Chan C.S."/>
            <person name="Goh K.M."/>
        </authorList>
    </citation>
    <scope>NUCLEOTIDE SEQUENCE [LARGE SCALE GENOMIC DNA]</scope>
    <source>
        <strain evidence="4 5">AF/04</strain>
    </source>
</reference>
<dbReference type="InterPro" id="IPR006119">
    <property type="entry name" value="Resolv_N"/>
</dbReference>
<dbReference type="RefSeq" id="WP_043967656.1">
    <property type="nucleotide sequence ID" value="NZ_JXTH01000053.1"/>
</dbReference>
<dbReference type="InterPro" id="IPR036162">
    <property type="entry name" value="Resolvase-like_N_sf"/>
</dbReference>
<accession>A0A0D0RW90</accession>
<dbReference type="Pfam" id="PF13408">
    <property type="entry name" value="Zn_ribbon_recom"/>
    <property type="match status" value="1"/>
</dbReference>
<sequence length="498" mass="58757">MKAIYARVSTEESAQKGYSIAHQIEEAKKKAKTDDVMIYKDEGFSGEFLERPGLERLRNDIRNGVIDTVIVYDPDRLARNLMHQLLLDDEFRKYNVEMLFVNGEYANTPEGKLFFSMRGAISEFEKAKIRERTMAGRKRKAKEGKVVKNDKIYGYDYDKKTGQLIVNESEAEIVRFIFDSFTQGRFKGINGIALHLTERNIPTKMGKSVWHRQVVRQILMNETYMGKKPQNKWNTEGMLANKYRNEKVPMRLRSKDEWIYVDVPAIVSEEQFQQAQMLLEQARRRYTKSSKRKYLLSGLIRCAQCGNTMTGRYAKNWGKYFREYTDVKNTAGAKYPGCGMVVRADEIEHEVWTYLLDLFNHPERIQEFQPVADAENSYEKKELERLEKEIDRARKGRKRLLSLVTMSDDDELDLEEVKEEIRNLQQREKELIEQYNQLEQQLKEIQESKPNEHILQAAIDFFLNHKEQLDFEIKQTLIRKVVKEIRVIDKENIEIHLF</sequence>
<evidence type="ECO:0000313" key="5">
    <source>
        <dbReference type="Proteomes" id="UP000032102"/>
    </source>
</evidence>
<keyword evidence="1" id="KW-0175">Coiled coil</keyword>
<dbReference type="InterPro" id="IPR038109">
    <property type="entry name" value="DNA_bind_recomb_sf"/>
</dbReference>
<evidence type="ECO:0000259" key="2">
    <source>
        <dbReference type="PROSITE" id="PS51736"/>
    </source>
</evidence>
<feature type="domain" description="Resolvase/invertase-type recombinase catalytic" evidence="2">
    <location>
        <begin position="1"/>
        <end position="144"/>
    </location>
</feature>
<dbReference type="SMART" id="SM00857">
    <property type="entry name" value="Resolvase"/>
    <property type="match status" value="1"/>
</dbReference>
<dbReference type="InterPro" id="IPR011109">
    <property type="entry name" value="DNA_bind_recombinase_dom"/>
</dbReference>
<name>A0A0D0RW90_9BACL</name>
<dbReference type="CDD" id="cd00338">
    <property type="entry name" value="Ser_Recombinase"/>
    <property type="match status" value="1"/>
</dbReference>
<proteinExistence type="predicted"/>
<dbReference type="GO" id="GO:0000150">
    <property type="term" value="F:DNA strand exchange activity"/>
    <property type="evidence" value="ECO:0007669"/>
    <property type="project" value="InterPro"/>
</dbReference>
<dbReference type="PROSITE" id="PS51736">
    <property type="entry name" value="RECOMBINASES_3"/>
    <property type="match status" value="1"/>
</dbReference>
<dbReference type="Gene3D" id="3.40.50.1390">
    <property type="entry name" value="Resolvase, N-terminal catalytic domain"/>
    <property type="match status" value="1"/>
</dbReference>
<feature type="coiled-coil region" evidence="1">
    <location>
        <begin position="371"/>
        <end position="448"/>
    </location>
</feature>
<dbReference type="Gene3D" id="3.90.1750.20">
    <property type="entry name" value="Putative Large Serine Recombinase, Chain B, Domain 2"/>
    <property type="match status" value="1"/>
</dbReference>
<gene>
    <name evidence="4" type="ORF">LH47_02316</name>
</gene>
<protein>
    <submittedName>
        <fullName evidence="4">Transposon resolvase</fullName>
    </submittedName>
</protein>
<evidence type="ECO:0000259" key="3">
    <source>
        <dbReference type="PROSITE" id="PS51737"/>
    </source>
</evidence>
<dbReference type="GO" id="GO:0003677">
    <property type="term" value="F:DNA binding"/>
    <property type="evidence" value="ECO:0007669"/>
    <property type="project" value="InterPro"/>
</dbReference>
<dbReference type="AlphaFoldDB" id="A0A0D0RW90"/>
<dbReference type="EMBL" id="JXTH01000053">
    <property type="protein sequence ID" value="KIQ93635.1"/>
    <property type="molecule type" value="Genomic_DNA"/>
</dbReference>
<dbReference type="InterPro" id="IPR025827">
    <property type="entry name" value="Zn_ribbon_recom_dom"/>
</dbReference>
<comment type="caution">
    <text evidence="4">The sequence shown here is derived from an EMBL/GenBank/DDBJ whole genome shotgun (WGS) entry which is preliminary data.</text>
</comment>
<evidence type="ECO:0000313" key="4">
    <source>
        <dbReference type="EMBL" id="KIQ93635.1"/>
    </source>
</evidence>
<keyword evidence="5" id="KW-1185">Reference proteome</keyword>
<evidence type="ECO:0000256" key="1">
    <source>
        <dbReference type="SAM" id="Coils"/>
    </source>
</evidence>
<feature type="domain" description="Recombinase" evidence="3">
    <location>
        <begin position="152"/>
        <end position="285"/>
    </location>
</feature>
<dbReference type="Proteomes" id="UP000032102">
    <property type="component" value="Unassembled WGS sequence"/>
</dbReference>
<dbReference type="Pfam" id="PF07508">
    <property type="entry name" value="Recombinase"/>
    <property type="match status" value="1"/>
</dbReference>
<dbReference type="PANTHER" id="PTHR30461">
    <property type="entry name" value="DNA-INVERTASE FROM LAMBDOID PROPHAGE"/>
    <property type="match status" value="1"/>
</dbReference>
<dbReference type="PATRIC" id="fig|404937.3.peg.2476"/>
<dbReference type="InterPro" id="IPR050639">
    <property type="entry name" value="SSR_resolvase"/>
</dbReference>